<feature type="domain" description="FAD/NAD(P)-binding" evidence="5">
    <location>
        <begin position="144"/>
        <end position="321"/>
    </location>
</feature>
<dbReference type="SUPFAM" id="SSF51971">
    <property type="entry name" value="Nucleotide-binding domain"/>
    <property type="match status" value="2"/>
</dbReference>
<accession>A0ABS8PEM1</accession>
<evidence type="ECO:0000259" key="6">
    <source>
        <dbReference type="Pfam" id="PF14691"/>
    </source>
</evidence>
<dbReference type="InterPro" id="IPR009051">
    <property type="entry name" value="Helical_ferredxn"/>
</dbReference>
<proteinExistence type="predicted"/>
<gene>
    <name evidence="7" type="ORF">LQ327_25445</name>
</gene>
<dbReference type="InterPro" id="IPR036188">
    <property type="entry name" value="FAD/NAD-bd_sf"/>
</dbReference>
<evidence type="ECO:0000256" key="1">
    <source>
        <dbReference type="ARBA" id="ARBA00022605"/>
    </source>
</evidence>
<dbReference type="Gene3D" id="3.50.50.60">
    <property type="entry name" value="FAD/NAD(P)-binding domain"/>
    <property type="match status" value="1"/>
</dbReference>
<dbReference type="Gene3D" id="1.10.1060.10">
    <property type="entry name" value="Alpha-helical ferredoxin"/>
    <property type="match status" value="1"/>
</dbReference>
<dbReference type="InterPro" id="IPR023753">
    <property type="entry name" value="FAD/NAD-binding_dom"/>
</dbReference>
<sequence>MADPRGFITTGRELPRRRPVDLRLRDWHEVYEELNETTLKKQAGRCMDCGIPFCHQGCPLGNMIPEWNDLVWRDDWSVAIDRLHATNNFPEFTGTLCPAPCEAACVLGINSDPVTIKQVEIEIIDRAWEEGWVRPEPPEAKTGFRVAVIGSGPSGLATAQQLTRAGHEVTVYERADRIGGLLRYGIPEFKMEKKRLDRRLEQMAAEGTHFLAGVEVGGRGENDLSVEELRSRFDAVVLAVGATAWRDLPIPGREYAGVHQAMEYLPPSNRVQQGDYARSDIDAEGKHVVVIGGGDTGADCVGTAHRQGAASVTQLEIMPIPPHERPASNPWPTYPAIFRVSSAHEEGGERLFSVNTEEFLGGPDGELRALKLVDVQRVDGKFTPVEGSEREIPADLVFLAMGFLGPQKEGLVETLGVECDERGNIRRDASYETSVPGVYVAGDAGRGQSLIVWAIAEGRSAAAGVDEKLTGRGVLPRPINPGDRAFA</sequence>
<protein>
    <submittedName>
        <fullName evidence="7">Glutamate synthase subunit beta</fullName>
    </submittedName>
</protein>
<dbReference type="Pfam" id="PF14691">
    <property type="entry name" value="Fer4_20"/>
    <property type="match status" value="1"/>
</dbReference>
<reference evidence="7 8" key="1">
    <citation type="submission" date="2021-11" db="EMBL/GenBank/DDBJ databases">
        <title>Draft genome sequence of Actinomycetospora sp. SF1 isolated from the rhizosphere soil.</title>
        <authorList>
            <person name="Duangmal K."/>
            <person name="Chantavorakit T."/>
        </authorList>
    </citation>
    <scope>NUCLEOTIDE SEQUENCE [LARGE SCALE GENOMIC DNA]</scope>
    <source>
        <strain evidence="7 8">TBRC 5722</strain>
    </source>
</reference>
<evidence type="ECO:0000256" key="4">
    <source>
        <dbReference type="ARBA" id="ARBA00029440"/>
    </source>
</evidence>
<dbReference type="EMBL" id="JAJNDB010000006">
    <property type="protein sequence ID" value="MCD2196720.1"/>
    <property type="molecule type" value="Genomic_DNA"/>
</dbReference>
<dbReference type="RefSeq" id="WP_230738598.1">
    <property type="nucleotide sequence ID" value="NZ_JAJNDB010000006.1"/>
</dbReference>
<dbReference type="NCBIfam" id="TIGR01317">
    <property type="entry name" value="GOGAT_sm_gam"/>
    <property type="match status" value="1"/>
</dbReference>
<dbReference type="PRINTS" id="PR00419">
    <property type="entry name" value="ADXRDTASE"/>
</dbReference>
<keyword evidence="1" id="KW-0028">Amino-acid biosynthesis</keyword>
<feature type="domain" description="FAD/NAD(P)-binding" evidence="5">
    <location>
        <begin position="375"/>
        <end position="458"/>
    </location>
</feature>
<dbReference type="Proteomes" id="UP001199469">
    <property type="component" value="Unassembled WGS sequence"/>
</dbReference>
<evidence type="ECO:0000259" key="5">
    <source>
        <dbReference type="Pfam" id="PF07992"/>
    </source>
</evidence>
<keyword evidence="8" id="KW-1185">Reference proteome</keyword>
<dbReference type="SUPFAM" id="SSF46548">
    <property type="entry name" value="alpha-helical ferredoxin"/>
    <property type="match status" value="1"/>
</dbReference>
<dbReference type="Pfam" id="PF07992">
    <property type="entry name" value="Pyr_redox_2"/>
    <property type="match status" value="2"/>
</dbReference>
<keyword evidence="2" id="KW-0560">Oxidoreductase</keyword>
<evidence type="ECO:0000256" key="3">
    <source>
        <dbReference type="ARBA" id="ARBA00023164"/>
    </source>
</evidence>
<evidence type="ECO:0000313" key="8">
    <source>
        <dbReference type="Proteomes" id="UP001199469"/>
    </source>
</evidence>
<dbReference type="InterPro" id="IPR006005">
    <property type="entry name" value="Glut_synth_ssu1"/>
</dbReference>
<evidence type="ECO:0000313" key="7">
    <source>
        <dbReference type="EMBL" id="MCD2196720.1"/>
    </source>
</evidence>
<comment type="pathway">
    <text evidence="4">Amino-acid biosynthesis.</text>
</comment>
<feature type="domain" description="Dihydroprymidine dehydrogenase" evidence="6">
    <location>
        <begin position="24"/>
        <end position="131"/>
    </location>
</feature>
<keyword evidence="3" id="KW-0314">Glutamate biosynthesis</keyword>
<name>A0ABS8PEM1_9PSEU</name>
<evidence type="ECO:0000256" key="2">
    <source>
        <dbReference type="ARBA" id="ARBA00023002"/>
    </source>
</evidence>
<dbReference type="InterPro" id="IPR028261">
    <property type="entry name" value="DPD_II"/>
</dbReference>
<dbReference type="PANTHER" id="PTHR43100:SF1">
    <property type="entry name" value="GLUTAMATE SYNTHASE [NADPH] SMALL CHAIN"/>
    <property type="match status" value="1"/>
</dbReference>
<dbReference type="Gene3D" id="3.40.50.720">
    <property type="entry name" value="NAD(P)-binding Rossmann-like Domain"/>
    <property type="match status" value="1"/>
</dbReference>
<dbReference type="InterPro" id="IPR051394">
    <property type="entry name" value="Glutamate_Synthase"/>
</dbReference>
<dbReference type="PANTHER" id="PTHR43100">
    <property type="entry name" value="GLUTAMATE SYNTHASE [NADPH] SMALL CHAIN"/>
    <property type="match status" value="1"/>
</dbReference>
<comment type="caution">
    <text evidence="7">The sequence shown here is derived from an EMBL/GenBank/DDBJ whole genome shotgun (WGS) entry which is preliminary data.</text>
</comment>
<organism evidence="7 8">
    <name type="scientific">Actinomycetospora endophytica</name>
    <dbReference type="NCBI Taxonomy" id="2291215"/>
    <lineage>
        <taxon>Bacteria</taxon>
        <taxon>Bacillati</taxon>
        <taxon>Actinomycetota</taxon>
        <taxon>Actinomycetes</taxon>
        <taxon>Pseudonocardiales</taxon>
        <taxon>Pseudonocardiaceae</taxon>
        <taxon>Actinomycetospora</taxon>
    </lineage>
</organism>